<dbReference type="SUPFAM" id="SSF47802">
    <property type="entry name" value="DNA polymerase beta, N-terminal domain-like"/>
    <property type="match status" value="1"/>
</dbReference>
<proteinExistence type="inferred from homology"/>
<dbReference type="PRINTS" id="PR00870">
    <property type="entry name" value="DNAPOLXBETA"/>
</dbReference>
<dbReference type="PANTHER" id="PTHR11276:SF28">
    <property type="entry name" value="DNA POLYMERASE LAMBDA"/>
    <property type="match status" value="1"/>
</dbReference>
<dbReference type="InterPro" id="IPR019843">
    <property type="entry name" value="DNA_pol-X_BS"/>
</dbReference>
<dbReference type="SMART" id="SM00483">
    <property type="entry name" value="POLXc"/>
    <property type="match status" value="1"/>
</dbReference>
<dbReference type="InterPro" id="IPR028207">
    <property type="entry name" value="DNA_pol_B_palm_palm"/>
</dbReference>
<dbReference type="GO" id="GO:0003887">
    <property type="term" value="F:DNA-directed DNA polymerase activity"/>
    <property type="evidence" value="ECO:0007669"/>
    <property type="project" value="UniProtKB-UniRule"/>
</dbReference>
<feature type="domain" description="DNA-directed DNA polymerase X" evidence="13">
    <location>
        <begin position="173"/>
        <end position="554"/>
    </location>
</feature>
<dbReference type="Proteomes" id="UP000041254">
    <property type="component" value="Unassembled WGS sequence"/>
</dbReference>
<comment type="catalytic activity">
    <reaction evidence="10 11">
        <text>DNA(n) + a 2'-deoxyribonucleoside 5'-triphosphate = DNA(n+1) + diphosphate</text>
        <dbReference type="Rhea" id="RHEA:22508"/>
        <dbReference type="Rhea" id="RHEA-COMP:17339"/>
        <dbReference type="Rhea" id="RHEA-COMP:17340"/>
        <dbReference type="ChEBI" id="CHEBI:33019"/>
        <dbReference type="ChEBI" id="CHEBI:61560"/>
        <dbReference type="ChEBI" id="CHEBI:173112"/>
        <dbReference type="EC" id="2.7.7.7"/>
    </reaction>
</comment>
<evidence type="ECO:0000256" key="7">
    <source>
        <dbReference type="ARBA" id="ARBA00022932"/>
    </source>
</evidence>
<dbReference type="OMA" id="THICTES"/>
<dbReference type="GO" id="GO:0006260">
    <property type="term" value="P:DNA replication"/>
    <property type="evidence" value="ECO:0007669"/>
    <property type="project" value="UniProtKB-KW"/>
</dbReference>
<dbReference type="PROSITE" id="PS00522">
    <property type="entry name" value="DNA_POLYMERASE_X"/>
    <property type="match status" value="1"/>
</dbReference>
<name>A0A0G4GFA8_VITBC</name>
<dbReference type="CDD" id="cd00141">
    <property type="entry name" value="NT_POLXc"/>
    <property type="match status" value="1"/>
</dbReference>
<comment type="similarity">
    <text evidence="1 11">Belongs to the DNA polymerase type-X family.</text>
</comment>
<dbReference type="GO" id="GO:0006303">
    <property type="term" value="P:double-strand break repair via nonhomologous end joining"/>
    <property type="evidence" value="ECO:0007669"/>
    <property type="project" value="TreeGrafter"/>
</dbReference>
<evidence type="ECO:0000256" key="9">
    <source>
        <dbReference type="ARBA" id="ARBA00023204"/>
    </source>
</evidence>
<feature type="region of interest" description="Disordered" evidence="12">
    <location>
        <begin position="25"/>
        <end position="67"/>
    </location>
</feature>
<dbReference type="Gene3D" id="3.30.460.10">
    <property type="entry name" value="Beta Polymerase, domain 2"/>
    <property type="match status" value="1"/>
</dbReference>
<dbReference type="SUPFAM" id="SSF81301">
    <property type="entry name" value="Nucleotidyltransferase"/>
    <property type="match status" value="1"/>
</dbReference>
<evidence type="ECO:0000256" key="12">
    <source>
        <dbReference type="SAM" id="MobiDB-lite"/>
    </source>
</evidence>
<dbReference type="InterPro" id="IPR002054">
    <property type="entry name" value="DNA-dir_DNA_pol_X"/>
</dbReference>
<dbReference type="PRINTS" id="PR00869">
    <property type="entry name" value="DNAPOLX"/>
</dbReference>
<keyword evidence="11" id="KW-0539">Nucleus</keyword>
<dbReference type="InterPro" id="IPR037160">
    <property type="entry name" value="DNA_Pol_thumb_sf"/>
</dbReference>
<dbReference type="GO" id="GO:0003677">
    <property type="term" value="F:DNA binding"/>
    <property type="evidence" value="ECO:0007669"/>
    <property type="project" value="UniProtKB-UniRule"/>
</dbReference>
<dbReference type="Pfam" id="PF14792">
    <property type="entry name" value="DNA_pol_B_palm"/>
    <property type="match status" value="1"/>
</dbReference>
<evidence type="ECO:0000256" key="10">
    <source>
        <dbReference type="ARBA" id="ARBA00049244"/>
    </source>
</evidence>
<sequence>MASGGGAAQPARARKRVLICVGTYDNHLDLTQPETKDKTDPPGPPEQQPSAAAPAAAAAAAADGVDLQDGLPVAAQQPAAPHNGRTHDELADQVQRDRQEKDNEKPAVAVSDEMTDAAHAPLIPSKRPLFDGIIDYDPDKLRQIERLRDFIAQPQRRQRFACQREGRPTLRVAENKVVWQELDKLSSIYGLLNEKYRSEGFRKAASRVLYFDEKITESNVEKLRKKRVIGDHTIAVVKGILRDGKSARVAELTNNPVYKSLISFQRVWGIGYKTAEKLFVKGVRTLGDLRKRQHELLTSAQRIGLQYVDEFEQRMDRREAEQIIQFVADMCAKPPFAKHNLEVVGCGSYRRGKSTCGDVDVLILRPPNAPTKGLLAQLVGSLHAADLLTDDLHHARANWRAAAANDDADSDCDRETMDVDLEGLPVLSDAVVEDDSEGINEDAEGYFGVGRLPGRSVHRRIDIKIYPRHLKAFALLYFTGSAHFNRSMRFAAKKMGMALDDKGIYPCARCNGERLFEGLPQPKARWLSDPREEVTEEDVFAQLKFHYMPPERRETSVLIKEPCD</sequence>
<dbReference type="Gene3D" id="1.10.150.20">
    <property type="entry name" value="5' to 3' exonuclease, C-terminal subdomain"/>
    <property type="match status" value="1"/>
</dbReference>
<dbReference type="VEuPathDB" id="CryptoDB:Vbra_17672"/>
<dbReference type="STRING" id="1169540.A0A0G4GFA8"/>
<keyword evidence="4 11" id="KW-0548">Nucleotidyltransferase</keyword>
<keyword evidence="2" id="KW-0237">DNA synthesis</keyword>
<feature type="compositionally biased region" description="Low complexity" evidence="12">
    <location>
        <begin position="51"/>
        <end position="62"/>
    </location>
</feature>
<dbReference type="AlphaFoldDB" id="A0A0G4GFA8"/>
<keyword evidence="15" id="KW-1185">Reference proteome</keyword>
<dbReference type="EC" id="2.7.7.7" evidence="11"/>
<dbReference type="InterPro" id="IPR029398">
    <property type="entry name" value="PolB_thumb"/>
</dbReference>
<dbReference type="GO" id="GO:0005634">
    <property type="term" value="C:nucleus"/>
    <property type="evidence" value="ECO:0007669"/>
    <property type="project" value="UniProtKB-SubCell"/>
</dbReference>
<dbReference type="OrthoDB" id="205514at2759"/>
<dbReference type="Pfam" id="PF10391">
    <property type="entry name" value="DNA_pol_lambd_f"/>
    <property type="match status" value="1"/>
</dbReference>
<comment type="function">
    <text evidence="11">DNA polymerase that functions in several pathways of DNA repair. Involved in base excision repair (BER) responsible for repair of lesions that give rise to abasic (AP) sites in DNA. Also contributes to DNA double-strand break repair by non-homologous end joining and homologous recombination. Has both template-dependent and template-independent (terminal transferase) DNA polymerase activities. Has also a 5'-deoxyribose-5-phosphate lyase (dRP lyase) activity.</text>
</comment>
<accession>A0A0G4GFA8</accession>
<dbReference type="PhylomeDB" id="A0A0G4GFA8"/>
<evidence type="ECO:0000256" key="8">
    <source>
        <dbReference type="ARBA" id="ARBA00023125"/>
    </source>
</evidence>
<dbReference type="SUPFAM" id="SSF81585">
    <property type="entry name" value="PsbU/PolX domain-like"/>
    <property type="match status" value="1"/>
</dbReference>
<evidence type="ECO:0000256" key="11">
    <source>
        <dbReference type="RuleBase" id="RU366014"/>
    </source>
</evidence>
<evidence type="ECO:0000259" key="13">
    <source>
        <dbReference type="SMART" id="SM00483"/>
    </source>
</evidence>
<protein>
    <recommendedName>
        <fullName evidence="11">DNA polymerase</fullName>
        <ecNumber evidence="11">2.7.7.7</ecNumber>
    </recommendedName>
</protein>
<keyword evidence="7 11" id="KW-0239">DNA-directed DNA polymerase</keyword>
<keyword evidence="8" id="KW-0238">DNA-binding</keyword>
<dbReference type="GO" id="GO:0046872">
    <property type="term" value="F:metal ion binding"/>
    <property type="evidence" value="ECO:0007669"/>
    <property type="project" value="UniProtKB-UniRule"/>
</dbReference>
<evidence type="ECO:0000313" key="14">
    <source>
        <dbReference type="EMBL" id="CEM28194.1"/>
    </source>
</evidence>
<dbReference type="InterPro" id="IPR022312">
    <property type="entry name" value="DNA_pol_X"/>
</dbReference>
<evidence type="ECO:0000256" key="1">
    <source>
        <dbReference type="ARBA" id="ARBA00008323"/>
    </source>
</evidence>
<dbReference type="PANTHER" id="PTHR11276">
    <property type="entry name" value="DNA POLYMERASE TYPE-X FAMILY MEMBER"/>
    <property type="match status" value="1"/>
</dbReference>
<evidence type="ECO:0000256" key="6">
    <source>
        <dbReference type="ARBA" id="ARBA00022763"/>
    </source>
</evidence>
<organism evidence="14 15">
    <name type="scientific">Vitrella brassicaformis (strain CCMP3155)</name>
    <dbReference type="NCBI Taxonomy" id="1169540"/>
    <lineage>
        <taxon>Eukaryota</taxon>
        <taxon>Sar</taxon>
        <taxon>Alveolata</taxon>
        <taxon>Colpodellida</taxon>
        <taxon>Vitrellaceae</taxon>
        <taxon>Vitrella</taxon>
    </lineage>
</organism>
<dbReference type="InParanoid" id="A0A0G4GFA8"/>
<evidence type="ECO:0000313" key="15">
    <source>
        <dbReference type="Proteomes" id="UP000041254"/>
    </source>
</evidence>
<evidence type="ECO:0000256" key="3">
    <source>
        <dbReference type="ARBA" id="ARBA00022679"/>
    </source>
</evidence>
<dbReference type="EMBL" id="CDMY01000646">
    <property type="protein sequence ID" value="CEM28194.1"/>
    <property type="molecule type" value="Genomic_DNA"/>
</dbReference>
<dbReference type="InterPro" id="IPR027421">
    <property type="entry name" value="DNA_pol_lamdba_lyase_dom_sf"/>
</dbReference>
<keyword evidence="3 11" id="KW-0808">Transferase</keyword>
<keyword evidence="6 11" id="KW-0227">DNA damage</keyword>
<keyword evidence="5" id="KW-0235">DNA replication</keyword>
<dbReference type="Gene3D" id="3.30.210.10">
    <property type="entry name" value="DNA polymerase, thumb domain"/>
    <property type="match status" value="1"/>
</dbReference>
<evidence type="ECO:0000256" key="5">
    <source>
        <dbReference type="ARBA" id="ARBA00022705"/>
    </source>
</evidence>
<dbReference type="InterPro" id="IPR043519">
    <property type="entry name" value="NT_sf"/>
</dbReference>
<comment type="subcellular location">
    <subcellularLocation>
        <location evidence="11">Nucleus</location>
    </subcellularLocation>
</comment>
<gene>
    <name evidence="14" type="ORF">Vbra_17672</name>
</gene>
<dbReference type="InterPro" id="IPR018944">
    <property type="entry name" value="DNA_pol_lambd_fingers_domain"/>
</dbReference>
<dbReference type="InterPro" id="IPR002008">
    <property type="entry name" value="DNA_pol_X_beta-like"/>
</dbReference>
<reference evidence="14 15" key="1">
    <citation type="submission" date="2014-11" db="EMBL/GenBank/DDBJ databases">
        <authorList>
            <person name="Zhu J."/>
            <person name="Qi W."/>
            <person name="Song R."/>
        </authorList>
    </citation>
    <scope>NUCLEOTIDE SEQUENCE [LARGE SCALE GENOMIC DNA]</scope>
</reference>
<evidence type="ECO:0000256" key="2">
    <source>
        <dbReference type="ARBA" id="ARBA00022634"/>
    </source>
</evidence>
<keyword evidence="9 11" id="KW-0234">DNA repair</keyword>
<evidence type="ECO:0000256" key="4">
    <source>
        <dbReference type="ARBA" id="ARBA00022695"/>
    </source>
</evidence>
<dbReference type="Pfam" id="PF14791">
    <property type="entry name" value="DNA_pol_B_thumb"/>
    <property type="match status" value="1"/>
</dbReference>
<dbReference type="Gene3D" id="1.10.150.110">
    <property type="entry name" value="DNA polymerase beta, N-terminal domain-like"/>
    <property type="match status" value="1"/>
</dbReference>